<protein>
    <submittedName>
        <fullName evidence="1">Uncharacterized protein</fullName>
    </submittedName>
</protein>
<sequence length="192" mass="20879">MSYHRPFVPIQSDQSHPSRNAEIPPSLGPRNPDFEPWSDEHTAAVNHDDLNPATSYPDYGLLPTHFTGLPHSAMGVVEQGAQSYGVAHLPPKIDQRVPFAPGQPGLEYHTALGPGTSNNGPPGGPLHPHNVARPFQGNPSTEQFGMSAVEDVKYLASRYLHSSNSHVEKFRVKPRRSGGCKVLIVLEIDDAL</sequence>
<accession>A0ACC0U8Y2</accession>
<reference evidence="1" key="1">
    <citation type="submission" date="2021-03" db="EMBL/GenBank/DDBJ databases">
        <title>Evolutionary priming and transition to the ectomycorrhizal habit in an iconic lineage of mushroom-forming fungi: is preadaptation a requirement?</title>
        <authorList>
            <consortium name="DOE Joint Genome Institute"/>
            <person name="Looney B.P."/>
            <person name="Miyauchi S."/>
            <person name="Morin E."/>
            <person name="Drula E."/>
            <person name="Courty P.E."/>
            <person name="Chicoki N."/>
            <person name="Fauchery L."/>
            <person name="Kohler A."/>
            <person name="Kuo A."/>
            <person name="LaButti K."/>
            <person name="Pangilinan J."/>
            <person name="Lipzen A."/>
            <person name="Riley R."/>
            <person name="Andreopoulos W."/>
            <person name="He G."/>
            <person name="Johnson J."/>
            <person name="Barry K.W."/>
            <person name="Grigoriev I.V."/>
            <person name="Nagy L."/>
            <person name="Hibbett D."/>
            <person name="Henrissat B."/>
            <person name="Matheny P.B."/>
            <person name="Labbe J."/>
            <person name="Martin A.F."/>
        </authorList>
    </citation>
    <scope>NUCLEOTIDE SEQUENCE</scope>
    <source>
        <strain evidence="1">BPL698</strain>
    </source>
</reference>
<dbReference type="Proteomes" id="UP001207468">
    <property type="component" value="Unassembled WGS sequence"/>
</dbReference>
<name>A0ACC0U8Y2_9AGAM</name>
<evidence type="ECO:0000313" key="1">
    <source>
        <dbReference type="EMBL" id="KAI9508078.1"/>
    </source>
</evidence>
<keyword evidence="2" id="KW-1185">Reference proteome</keyword>
<comment type="caution">
    <text evidence="1">The sequence shown here is derived from an EMBL/GenBank/DDBJ whole genome shotgun (WGS) entry which is preliminary data.</text>
</comment>
<dbReference type="EMBL" id="JAGFNK010000101">
    <property type="protein sequence ID" value="KAI9508078.1"/>
    <property type="molecule type" value="Genomic_DNA"/>
</dbReference>
<proteinExistence type="predicted"/>
<organism evidence="1 2">
    <name type="scientific">Russula earlei</name>
    <dbReference type="NCBI Taxonomy" id="71964"/>
    <lineage>
        <taxon>Eukaryota</taxon>
        <taxon>Fungi</taxon>
        <taxon>Dikarya</taxon>
        <taxon>Basidiomycota</taxon>
        <taxon>Agaricomycotina</taxon>
        <taxon>Agaricomycetes</taxon>
        <taxon>Russulales</taxon>
        <taxon>Russulaceae</taxon>
        <taxon>Russula</taxon>
    </lineage>
</organism>
<evidence type="ECO:0000313" key="2">
    <source>
        <dbReference type="Proteomes" id="UP001207468"/>
    </source>
</evidence>
<gene>
    <name evidence="1" type="ORF">F5148DRAFT_1149272</name>
</gene>